<dbReference type="NCBIfam" id="NF041497">
    <property type="entry name" value="MobV"/>
    <property type="match status" value="1"/>
</dbReference>
<dbReference type="Pfam" id="PF01076">
    <property type="entry name" value="Mob_Pre"/>
    <property type="match status" value="1"/>
</dbReference>
<keyword evidence="2" id="KW-0175">Coiled coil</keyword>
<evidence type="ECO:0000313" key="4">
    <source>
        <dbReference type="EMBL" id="MEA5609874.1"/>
    </source>
</evidence>
<dbReference type="EMBL" id="JAYGHK010000065">
    <property type="protein sequence ID" value="MEA5609874.1"/>
    <property type="molecule type" value="Genomic_DNA"/>
</dbReference>
<name>A0ABU5UUF0_NODSP</name>
<gene>
    <name evidence="5" type="primary">mobV</name>
    <name evidence="4" type="ORF">VB695_17680</name>
    <name evidence="5" type="ORF">VB695_17715</name>
</gene>
<dbReference type="Gene3D" id="3.40.1360.10">
    <property type="match status" value="1"/>
</dbReference>
<proteinExistence type="inferred from homology"/>
<dbReference type="Gene3D" id="3.30.930.30">
    <property type="match status" value="1"/>
</dbReference>
<evidence type="ECO:0000259" key="3">
    <source>
        <dbReference type="Pfam" id="PF13154"/>
    </source>
</evidence>
<dbReference type="RefSeq" id="WP_323244756.1">
    <property type="nucleotide sequence ID" value="NZ_JAYGHK010000065.1"/>
</dbReference>
<feature type="domain" description="DUF3991" evidence="3">
    <location>
        <begin position="410"/>
        <end position="480"/>
    </location>
</feature>
<keyword evidence="6" id="KW-1185">Reference proteome</keyword>
<evidence type="ECO:0000313" key="6">
    <source>
        <dbReference type="Proteomes" id="UP001303285"/>
    </source>
</evidence>
<evidence type="ECO:0000313" key="5">
    <source>
        <dbReference type="EMBL" id="MEA5609881.1"/>
    </source>
</evidence>
<comment type="similarity">
    <text evidence="1">Belongs to the plasmid mobilization pre family.</text>
</comment>
<evidence type="ECO:0000256" key="1">
    <source>
        <dbReference type="ARBA" id="ARBA00010657"/>
    </source>
</evidence>
<dbReference type="Pfam" id="PF13155">
    <property type="entry name" value="Toprim_2"/>
    <property type="match status" value="1"/>
</dbReference>
<dbReference type="Proteomes" id="UP001303285">
    <property type="component" value="Unassembled WGS sequence"/>
</dbReference>
<sequence>MAGLAILRVGKLKSFGNVGGSEAHTARLQETTNADPEKTNIRLIGDNDHPLEEIVKTKIASSTKHKPRKNAVLCSEMFLSASPEYFRPHDPSLAGEWDDHRMLDFANTSKNWLISNYSHKCVRAELHLDEATPHIHAYIVPVNDKTKQLSHNEMFGGSAKECRIKLSKLQDSYAVALAPLGIERGVKGSKASHTKIKEYYQAVNSKPLTLELQRLEPILGETAQRFYTRIKADPVIQTLDHQLADRQRAIEHEQRAVQNALASERIRQQQETRIKQLESENWDLRQQTEKLRDLPLEDVAWLLGLDRDHNQPGKWRGQGHIINIHGSKFYDFHPSEERGGGGAIDLVIHVNECNDQQAIEWLHDRFGEKGVERAVFAQSQKRAAEFAQLEPRPKFVPPALDNQQWHKVENYLTEKRELLPSFIQAVHDQGLIYADKQQNAVFLMRNLDGETTGAFLNVTQGEDNSFEGYVTGSKRTEGWFHLKLGGEPKGEIEKVVLCKSPIEAMSFATLEMEVQQGIPKTRTMYMAVDSPKSLPVGFLQTVPGVEVAYDNDDLGNETARMIMEQLHHATRVKPKGKDWNETLCAWRKQQEQQRRDQPEQGLEL</sequence>
<comment type="caution">
    <text evidence="5">The sequence shown here is derived from an EMBL/GenBank/DDBJ whole genome shotgun (WGS) entry which is preliminary data.</text>
</comment>
<feature type="coiled-coil region" evidence="2">
    <location>
        <begin position="260"/>
        <end position="294"/>
    </location>
</feature>
<reference evidence="5 6" key="1">
    <citation type="submission" date="2023-12" db="EMBL/GenBank/DDBJ databases">
        <title>Baltic Sea Cyanobacteria.</title>
        <authorList>
            <person name="Delbaje E."/>
            <person name="Fewer D.P."/>
            <person name="Shishido T.K."/>
        </authorList>
    </citation>
    <scope>NUCLEOTIDE SEQUENCE [LARGE SCALE GENOMIC DNA]</scope>
    <source>
        <strain evidence="5 6">UHCC 0060</strain>
    </source>
</reference>
<dbReference type="InterPro" id="IPR001668">
    <property type="entry name" value="Mob_Pre"/>
</dbReference>
<protein>
    <submittedName>
        <fullName evidence="5">MobV family relaxase</fullName>
    </submittedName>
</protein>
<dbReference type="Pfam" id="PF13154">
    <property type="entry name" value="DUF3991"/>
    <property type="match status" value="1"/>
</dbReference>
<accession>A0ABU5UUF0</accession>
<evidence type="ECO:0000256" key="2">
    <source>
        <dbReference type="SAM" id="Coils"/>
    </source>
</evidence>
<dbReference type="EMBL" id="JAYGHK010000065">
    <property type="protein sequence ID" value="MEA5609881.1"/>
    <property type="molecule type" value="Genomic_DNA"/>
</dbReference>
<organism evidence="5 6">
    <name type="scientific">Nodularia spumigena UHCC 0060</name>
    <dbReference type="NCBI Taxonomy" id="3110300"/>
    <lineage>
        <taxon>Bacteria</taxon>
        <taxon>Bacillati</taxon>
        <taxon>Cyanobacteriota</taxon>
        <taxon>Cyanophyceae</taxon>
        <taxon>Nostocales</taxon>
        <taxon>Nodulariaceae</taxon>
        <taxon>Nodularia</taxon>
    </lineage>
</organism>
<dbReference type="InterPro" id="IPR025054">
    <property type="entry name" value="DUF3991"/>
</dbReference>
<dbReference type="CDD" id="cd17242">
    <property type="entry name" value="MobM_relaxase"/>
    <property type="match status" value="1"/>
</dbReference>